<keyword evidence="4" id="KW-1185">Reference proteome</keyword>
<dbReference type="STRING" id="946122.A0A0C2T544"/>
<dbReference type="OrthoDB" id="2559662at2759"/>
<accession>A0A0C2T544</accession>
<dbReference type="InParanoid" id="A0A0C2T544"/>
<name>A0A0C2T544_AMAMK</name>
<dbReference type="AlphaFoldDB" id="A0A0C2T544"/>
<reference evidence="3 4" key="1">
    <citation type="submission" date="2014-04" db="EMBL/GenBank/DDBJ databases">
        <title>Evolutionary Origins and Diversification of the Mycorrhizal Mutualists.</title>
        <authorList>
            <consortium name="DOE Joint Genome Institute"/>
            <consortium name="Mycorrhizal Genomics Consortium"/>
            <person name="Kohler A."/>
            <person name="Kuo A."/>
            <person name="Nagy L.G."/>
            <person name="Floudas D."/>
            <person name="Copeland A."/>
            <person name="Barry K.W."/>
            <person name="Cichocki N."/>
            <person name="Veneault-Fourrey C."/>
            <person name="LaButti K."/>
            <person name="Lindquist E.A."/>
            <person name="Lipzen A."/>
            <person name="Lundell T."/>
            <person name="Morin E."/>
            <person name="Murat C."/>
            <person name="Riley R."/>
            <person name="Ohm R."/>
            <person name="Sun H."/>
            <person name="Tunlid A."/>
            <person name="Henrissat B."/>
            <person name="Grigoriev I.V."/>
            <person name="Hibbett D.S."/>
            <person name="Martin F."/>
        </authorList>
    </citation>
    <scope>NUCLEOTIDE SEQUENCE [LARGE SCALE GENOMIC DNA]</scope>
    <source>
        <strain evidence="3 4">Koide BX008</strain>
    </source>
</reference>
<dbReference type="CDD" id="cd11296">
    <property type="entry name" value="O-FucT_like"/>
    <property type="match status" value="1"/>
</dbReference>
<dbReference type="EMBL" id="KN818281">
    <property type="protein sequence ID" value="KIL61694.1"/>
    <property type="molecule type" value="Genomic_DNA"/>
</dbReference>
<keyword evidence="2" id="KW-0472">Membrane</keyword>
<feature type="region of interest" description="Disordered" evidence="1">
    <location>
        <begin position="414"/>
        <end position="433"/>
    </location>
</feature>
<organism evidence="3 4">
    <name type="scientific">Amanita muscaria (strain Koide BX008)</name>
    <dbReference type="NCBI Taxonomy" id="946122"/>
    <lineage>
        <taxon>Eukaryota</taxon>
        <taxon>Fungi</taxon>
        <taxon>Dikarya</taxon>
        <taxon>Basidiomycota</taxon>
        <taxon>Agaricomycotina</taxon>
        <taxon>Agaricomycetes</taxon>
        <taxon>Agaricomycetidae</taxon>
        <taxon>Agaricales</taxon>
        <taxon>Pluteineae</taxon>
        <taxon>Amanitaceae</taxon>
        <taxon>Amanita</taxon>
    </lineage>
</organism>
<feature type="region of interest" description="Disordered" evidence="1">
    <location>
        <begin position="1"/>
        <end position="25"/>
    </location>
</feature>
<evidence type="ECO:0000256" key="1">
    <source>
        <dbReference type="SAM" id="MobiDB-lite"/>
    </source>
</evidence>
<keyword evidence="2" id="KW-1133">Transmembrane helix</keyword>
<evidence type="ECO:0000313" key="4">
    <source>
        <dbReference type="Proteomes" id="UP000054549"/>
    </source>
</evidence>
<evidence type="ECO:0000313" key="3">
    <source>
        <dbReference type="EMBL" id="KIL61694.1"/>
    </source>
</evidence>
<evidence type="ECO:0000256" key="2">
    <source>
        <dbReference type="SAM" id="Phobius"/>
    </source>
</evidence>
<sequence length="570" mass="65344">MPAKHRQPSLRYHLPSSHARRTSESYEQPFIDDYDADEDQVEQGTYRQHRVATQRQYKRLLRQPSFAFSFTPFGIKHTCWYRITLRRLLCCLVLTPFVLALSVLISGVPPSYEDIRAYERLLPQHNLTRAKAEGHKYLKFRGHLWGHGLNNILQETILMSYLSHRTNRSFVYQDYVWSQLPFPYTVYDFALRPSRIPFNAFISGPTAGGPISFSDPDVHRIAVSDDFYNVVCPPSQVHLLPSRGAPHDTDGASYIQWWVDRLSTVPAITCLEIDADKDQVFDLWLFGEKRILTLWDDLSRSSILQNFSWSHLVLSAVLRNLVILRPPSKQALYDSLFRPSVHLPISSSTELLSHENVTFSQPGLPDLVAVHIRRGDFSRACYRHAKYKSTYMGLNQFQSFVDVFDPEPYITRTPDANAKASKKSDHQGNDSPGVTDLESYYMAHCFPSITQVVTRLHKIRRDNPGLKSVYIMSNAWGSWLRQLKKELMKRPSQSSAETLEGTDDIGGWEHVITSYDLVLDPQQRYIDMAVDMAIAEQARVFVGNGFSSASSNVVMLRMAKGMDPRTNRFL</sequence>
<proteinExistence type="predicted"/>
<protein>
    <submittedName>
        <fullName evidence="3">Uncharacterized protein</fullName>
    </submittedName>
</protein>
<keyword evidence="2" id="KW-0812">Transmembrane</keyword>
<feature type="transmembrane region" description="Helical" evidence="2">
    <location>
        <begin position="88"/>
        <end position="108"/>
    </location>
</feature>
<dbReference type="Proteomes" id="UP000054549">
    <property type="component" value="Unassembled WGS sequence"/>
</dbReference>
<gene>
    <name evidence="3" type="ORF">M378DRAFT_848664</name>
</gene>
<dbReference type="Gene3D" id="3.40.50.11350">
    <property type="match status" value="1"/>
</dbReference>
<dbReference type="HOGENOM" id="CLU_014826_1_0_1"/>